<proteinExistence type="predicted"/>
<dbReference type="KEGG" id="rsz:108816263"/>
<dbReference type="AlphaFoldDB" id="A0A6J0K8I1"/>
<feature type="region of interest" description="Disordered" evidence="1">
    <location>
        <begin position="160"/>
        <end position="211"/>
    </location>
</feature>
<evidence type="ECO:0000313" key="3">
    <source>
        <dbReference type="Proteomes" id="UP000504610"/>
    </source>
</evidence>
<reference evidence="4" key="2">
    <citation type="submission" date="2025-08" db="UniProtKB">
        <authorList>
            <consortium name="RefSeq"/>
        </authorList>
    </citation>
    <scope>IDENTIFICATION</scope>
    <source>
        <tissue evidence="4">Leaf</tissue>
    </source>
</reference>
<dbReference type="RefSeq" id="XP_018444340.1">
    <property type="nucleotide sequence ID" value="XM_018588838.2"/>
</dbReference>
<feature type="transmembrane region" description="Helical" evidence="2">
    <location>
        <begin position="76"/>
        <end position="95"/>
    </location>
</feature>
<keyword evidence="2" id="KW-0472">Membrane</keyword>
<dbReference type="GeneID" id="108816263"/>
<protein>
    <submittedName>
        <fullName evidence="4">Uncharacterized protein LOC108816263</fullName>
    </submittedName>
</protein>
<dbReference type="PANTHER" id="PTHR36339">
    <property type="entry name" value="F23A5.5"/>
    <property type="match status" value="1"/>
</dbReference>
<dbReference type="Proteomes" id="UP000504610">
    <property type="component" value="Chromosome 7"/>
</dbReference>
<organism evidence="3 4">
    <name type="scientific">Raphanus sativus</name>
    <name type="common">Radish</name>
    <name type="synonym">Raphanus raphanistrum var. sativus</name>
    <dbReference type="NCBI Taxonomy" id="3726"/>
    <lineage>
        <taxon>Eukaryota</taxon>
        <taxon>Viridiplantae</taxon>
        <taxon>Streptophyta</taxon>
        <taxon>Embryophyta</taxon>
        <taxon>Tracheophyta</taxon>
        <taxon>Spermatophyta</taxon>
        <taxon>Magnoliopsida</taxon>
        <taxon>eudicotyledons</taxon>
        <taxon>Gunneridae</taxon>
        <taxon>Pentapetalae</taxon>
        <taxon>rosids</taxon>
        <taxon>malvids</taxon>
        <taxon>Brassicales</taxon>
        <taxon>Brassicaceae</taxon>
        <taxon>Brassiceae</taxon>
        <taxon>Raphanus</taxon>
    </lineage>
</organism>
<accession>A0A6J0K8I1</accession>
<feature type="compositionally biased region" description="Basic and acidic residues" evidence="1">
    <location>
        <begin position="174"/>
        <end position="198"/>
    </location>
</feature>
<sequence length="211" mass="24225">MLRSRGSWVGSVTRLKHYRIRRFCTKGENGPDKKESSVVVSRYDETYKKLDKLDFVTAAKILFTEPPKKNKFGLDWHLVQFIIVCLPSLAVYLVAQYARRKMKIMDAELGEKKRKEVEKKEKEEAEKKALEEAEATKSQRELMEMKKRLGKIEETIKEIVLETKKPSGNGPTKTQDDQSTKLTPKEESKPSKEHKDSVQKPGENGANLDSP</sequence>
<dbReference type="PANTHER" id="PTHR36339:SF2">
    <property type="entry name" value="F23A5.5"/>
    <property type="match status" value="1"/>
</dbReference>
<keyword evidence="2" id="KW-1133">Transmembrane helix</keyword>
<name>A0A6J0K8I1_RAPSA</name>
<evidence type="ECO:0000256" key="2">
    <source>
        <dbReference type="SAM" id="Phobius"/>
    </source>
</evidence>
<reference evidence="3" key="1">
    <citation type="journal article" date="2019" name="Database">
        <title>The radish genome database (RadishGD): an integrated information resource for radish genomics.</title>
        <authorList>
            <person name="Yu H.J."/>
            <person name="Baek S."/>
            <person name="Lee Y.J."/>
            <person name="Cho A."/>
            <person name="Mun J.H."/>
        </authorList>
    </citation>
    <scope>NUCLEOTIDE SEQUENCE [LARGE SCALE GENOMIC DNA]</scope>
    <source>
        <strain evidence="3">cv. WK10039</strain>
    </source>
</reference>
<gene>
    <name evidence="4" type="primary">LOC108816263</name>
</gene>
<evidence type="ECO:0000313" key="4">
    <source>
        <dbReference type="RefSeq" id="XP_018444340.1"/>
    </source>
</evidence>
<keyword evidence="2" id="KW-0812">Transmembrane</keyword>
<evidence type="ECO:0000256" key="1">
    <source>
        <dbReference type="SAM" id="MobiDB-lite"/>
    </source>
</evidence>
<dbReference type="OrthoDB" id="2021107at2759"/>
<keyword evidence="3" id="KW-1185">Reference proteome</keyword>
<feature type="region of interest" description="Disordered" evidence="1">
    <location>
        <begin position="112"/>
        <end position="146"/>
    </location>
</feature>